<dbReference type="SUPFAM" id="SSF55874">
    <property type="entry name" value="ATPase domain of HSP90 chaperone/DNA topoisomerase II/histidine kinase"/>
    <property type="match status" value="1"/>
</dbReference>
<dbReference type="SMART" id="SM00388">
    <property type="entry name" value="HisKA"/>
    <property type="match status" value="1"/>
</dbReference>
<evidence type="ECO:0000256" key="8">
    <source>
        <dbReference type="ARBA" id="ARBA00022989"/>
    </source>
</evidence>
<dbReference type="PANTHER" id="PTHR45436">
    <property type="entry name" value="SENSOR HISTIDINE KINASE YKOH"/>
    <property type="match status" value="1"/>
</dbReference>
<keyword evidence="5 14" id="KW-0808">Transferase</keyword>
<dbReference type="InterPro" id="IPR036890">
    <property type="entry name" value="HATPase_C_sf"/>
</dbReference>
<evidence type="ECO:0000259" key="13">
    <source>
        <dbReference type="PROSITE" id="PS50885"/>
    </source>
</evidence>
<evidence type="ECO:0000313" key="15">
    <source>
        <dbReference type="Proteomes" id="UP000600139"/>
    </source>
</evidence>
<evidence type="ECO:0000256" key="7">
    <source>
        <dbReference type="ARBA" id="ARBA00022777"/>
    </source>
</evidence>
<evidence type="ECO:0000256" key="3">
    <source>
        <dbReference type="ARBA" id="ARBA00012438"/>
    </source>
</evidence>
<dbReference type="SMART" id="SM00387">
    <property type="entry name" value="HATPase_c"/>
    <property type="match status" value="1"/>
</dbReference>
<comment type="subcellular location">
    <subcellularLocation>
        <location evidence="2">Membrane</location>
    </subcellularLocation>
</comment>
<dbReference type="InterPro" id="IPR003660">
    <property type="entry name" value="HAMP_dom"/>
</dbReference>
<gene>
    <name evidence="14" type="primary">creC</name>
    <name evidence="14" type="ORF">JIN84_06205</name>
</gene>
<dbReference type="InterPro" id="IPR005467">
    <property type="entry name" value="His_kinase_dom"/>
</dbReference>
<name>A0A934VAS8_9BACT</name>
<keyword evidence="7 14" id="KW-0418">Kinase</keyword>
<dbReference type="Pfam" id="PF00512">
    <property type="entry name" value="HisKA"/>
    <property type="match status" value="1"/>
</dbReference>
<dbReference type="SUPFAM" id="SSF47384">
    <property type="entry name" value="Homodimeric domain of signal transducing histidine kinase"/>
    <property type="match status" value="1"/>
</dbReference>
<dbReference type="Gene3D" id="3.30.565.10">
    <property type="entry name" value="Histidine kinase-like ATPase, C-terminal domain"/>
    <property type="match status" value="1"/>
</dbReference>
<dbReference type="CDD" id="cd00082">
    <property type="entry name" value="HisKA"/>
    <property type="match status" value="1"/>
</dbReference>
<dbReference type="RefSeq" id="WP_200350165.1">
    <property type="nucleotide sequence ID" value="NZ_BAABHZ010000011.1"/>
</dbReference>
<dbReference type="InterPro" id="IPR050428">
    <property type="entry name" value="TCS_sensor_his_kinase"/>
</dbReference>
<dbReference type="GO" id="GO:0000155">
    <property type="term" value="F:phosphorelay sensor kinase activity"/>
    <property type="evidence" value="ECO:0007669"/>
    <property type="project" value="InterPro"/>
</dbReference>
<dbReference type="InterPro" id="IPR003661">
    <property type="entry name" value="HisK_dim/P_dom"/>
</dbReference>
<dbReference type="NCBIfam" id="NF008312">
    <property type="entry name" value="PRK11100.1"/>
    <property type="match status" value="1"/>
</dbReference>
<dbReference type="Pfam" id="PF02518">
    <property type="entry name" value="HATPase_c"/>
    <property type="match status" value="1"/>
</dbReference>
<dbReference type="GO" id="GO:0016020">
    <property type="term" value="C:membrane"/>
    <property type="evidence" value="ECO:0007669"/>
    <property type="project" value="UniProtKB-SubCell"/>
</dbReference>
<dbReference type="InterPro" id="IPR004358">
    <property type="entry name" value="Sig_transdc_His_kin-like_C"/>
</dbReference>
<dbReference type="AlphaFoldDB" id="A0A934VAS8"/>
<dbReference type="EMBL" id="JAENIK010000006">
    <property type="protein sequence ID" value="MBK1815196.1"/>
    <property type="molecule type" value="Genomic_DNA"/>
</dbReference>
<dbReference type="Gene3D" id="1.10.287.130">
    <property type="match status" value="1"/>
</dbReference>
<dbReference type="CDD" id="cd00075">
    <property type="entry name" value="HATPase"/>
    <property type="match status" value="1"/>
</dbReference>
<evidence type="ECO:0000259" key="12">
    <source>
        <dbReference type="PROSITE" id="PS50109"/>
    </source>
</evidence>
<evidence type="ECO:0000256" key="9">
    <source>
        <dbReference type="ARBA" id="ARBA00023012"/>
    </source>
</evidence>
<evidence type="ECO:0000256" key="6">
    <source>
        <dbReference type="ARBA" id="ARBA00022692"/>
    </source>
</evidence>
<dbReference type="PROSITE" id="PS50109">
    <property type="entry name" value="HIS_KIN"/>
    <property type="match status" value="1"/>
</dbReference>
<dbReference type="InterPro" id="IPR003594">
    <property type="entry name" value="HATPase_dom"/>
</dbReference>
<keyword evidence="6 11" id="KW-0812">Transmembrane</keyword>
<evidence type="ECO:0000256" key="1">
    <source>
        <dbReference type="ARBA" id="ARBA00000085"/>
    </source>
</evidence>
<feature type="transmembrane region" description="Helical" evidence="11">
    <location>
        <begin position="6"/>
        <end position="23"/>
    </location>
</feature>
<keyword evidence="9" id="KW-0902">Two-component regulatory system</keyword>
<dbReference type="SMART" id="SM00304">
    <property type="entry name" value="HAMP"/>
    <property type="match status" value="1"/>
</dbReference>
<keyword evidence="4" id="KW-0597">Phosphoprotein</keyword>
<keyword evidence="15" id="KW-1185">Reference proteome</keyword>
<keyword evidence="8 11" id="KW-1133">Transmembrane helix</keyword>
<dbReference type="PANTHER" id="PTHR45436:SF10">
    <property type="entry name" value="HISTIDINE KINASE"/>
    <property type="match status" value="1"/>
</dbReference>
<evidence type="ECO:0000256" key="11">
    <source>
        <dbReference type="SAM" id="Phobius"/>
    </source>
</evidence>
<sequence length="481" mass="53343">MRFTRVTLFFIAFIITLGFYQLARHFLAEVEPQTFQATEEVLVDTANILAEMVEKDVRENKFRTGELRDAFEGAHGRVLQARIYRFTKRGVGIQAYVTDAKGVVIFDSDGGRREGENYMKWPDVSLTLSGRYGARSSRDDEGNWRSSVFYVGAPIGDAARPDGVLTVYKPQADVLPLVHERRKIIYFACSLIGGGILFLIGAVFLWLFHPIGKITDYARAIERGERPPKPRIGIGREVNTLAHALDSMRDALEGRRYAERYIQTLTHEMKSPLAAIRGAAELLDEEMPVEVRKRFLENIRAETARSERLINRLLELSAIEGRTSLEKPVEVDFHAIVARAMDQARPLAEVAGVRLEPEEGAQEVVVRGDEFILRAAVTNLLENAIDFSPAGGVVGIGFSQGEGKVVLEIRDQGPGVPEYARERIFDRFYSLRHHAAKRKGTGLGLTLVREAAELHGGSITLEPAEGGGTVARLVLGCGVEG</sequence>
<organism evidence="14 15">
    <name type="scientific">Luteolibacter yonseiensis</name>
    <dbReference type="NCBI Taxonomy" id="1144680"/>
    <lineage>
        <taxon>Bacteria</taxon>
        <taxon>Pseudomonadati</taxon>
        <taxon>Verrucomicrobiota</taxon>
        <taxon>Verrucomicrobiia</taxon>
        <taxon>Verrucomicrobiales</taxon>
        <taxon>Verrucomicrobiaceae</taxon>
        <taxon>Luteolibacter</taxon>
    </lineage>
</organism>
<comment type="caution">
    <text evidence="14">The sequence shown here is derived from an EMBL/GenBank/DDBJ whole genome shotgun (WGS) entry which is preliminary data.</text>
</comment>
<accession>A0A934VAS8</accession>
<protein>
    <recommendedName>
        <fullName evidence="3">histidine kinase</fullName>
        <ecNumber evidence="3">2.7.13.3</ecNumber>
    </recommendedName>
</protein>
<keyword evidence="10 11" id="KW-0472">Membrane</keyword>
<dbReference type="InterPro" id="IPR036097">
    <property type="entry name" value="HisK_dim/P_sf"/>
</dbReference>
<dbReference type="PRINTS" id="PR00344">
    <property type="entry name" value="BCTRLSENSOR"/>
</dbReference>
<evidence type="ECO:0000256" key="2">
    <source>
        <dbReference type="ARBA" id="ARBA00004370"/>
    </source>
</evidence>
<reference evidence="14" key="1">
    <citation type="submission" date="2021-01" db="EMBL/GenBank/DDBJ databases">
        <title>Modified the classification status of verrucomicrobia.</title>
        <authorList>
            <person name="Feng X."/>
        </authorList>
    </citation>
    <scope>NUCLEOTIDE SEQUENCE</scope>
    <source>
        <strain evidence="14">JCM 18052</strain>
    </source>
</reference>
<comment type="catalytic activity">
    <reaction evidence="1">
        <text>ATP + protein L-histidine = ADP + protein N-phospho-L-histidine.</text>
        <dbReference type="EC" id="2.7.13.3"/>
    </reaction>
</comment>
<dbReference type="Proteomes" id="UP000600139">
    <property type="component" value="Unassembled WGS sequence"/>
</dbReference>
<feature type="transmembrane region" description="Helical" evidence="11">
    <location>
        <begin position="184"/>
        <end position="208"/>
    </location>
</feature>
<feature type="domain" description="HAMP" evidence="13">
    <location>
        <begin position="205"/>
        <end position="257"/>
    </location>
</feature>
<proteinExistence type="predicted"/>
<evidence type="ECO:0000256" key="5">
    <source>
        <dbReference type="ARBA" id="ARBA00022679"/>
    </source>
</evidence>
<feature type="domain" description="Histidine kinase" evidence="12">
    <location>
        <begin position="264"/>
        <end position="479"/>
    </location>
</feature>
<dbReference type="PROSITE" id="PS50885">
    <property type="entry name" value="HAMP"/>
    <property type="match status" value="1"/>
</dbReference>
<evidence type="ECO:0000256" key="10">
    <source>
        <dbReference type="ARBA" id="ARBA00023136"/>
    </source>
</evidence>
<evidence type="ECO:0000256" key="4">
    <source>
        <dbReference type="ARBA" id="ARBA00022553"/>
    </source>
</evidence>
<evidence type="ECO:0000313" key="14">
    <source>
        <dbReference type="EMBL" id="MBK1815196.1"/>
    </source>
</evidence>
<dbReference type="EC" id="2.7.13.3" evidence="3"/>